<dbReference type="EMBL" id="MCOK01000001">
    <property type="protein sequence ID" value="OOC53360.1"/>
    <property type="molecule type" value="Genomic_DNA"/>
</dbReference>
<evidence type="ECO:0000259" key="11">
    <source>
        <dbReference type="Pfam" id="PF00483"/>
    </source>
</evidence>
<dbReference type="InterPro" id="IPR029044">
    <property type="entry name" value="Nucleotide-diphossugar_trans"/>
</dbReference>
<dbReference type="PANTHER" id="PTHR43532:SF1">
    <property type="entry name" value="GLUCOSE-1-PHOSPHATE THYMIDYLYLTRANSFERASE 1"/>
    <property type="match status" value="1"/>
</dbReference>
<evidence type="ECO:0000256" key="3">
    <source>
        <dbReference type="ARBA" id="ARBA00012461"/>
    </source>
</evidence>
<dbReference type="Gene3D" id="3.90.550.10">
    <property type="entry name" value="Spore Coat Polysaccharide Biosynthesis Protein SpsA, Chain A"/>
    <property type="match status" value="1"/>
</dbReference>
<comment type="catalytic activity">
    <reaction evidence="9 10">
        <text>dTTP + alpha-D-glucose 1-phosphate + H(+) = dTDP-alpha-D-glucose + diphosphate</text>
        <dbReference type="Rhea" id="RHEA:15225"/>
        <dbReference type="ChEBI" id="CHEBI:15378"/>
        <dbReference type="ChEBI" id="CHEBI:33019"/>
        <dbReference type="ChEBI" id="CHEBI:37568"/>
        <dbReference type="ChEBI" id="CHEBI:57477"/>
        <dbReference type="ChEBI" id="CHEBI:58601"/>
        <dbReference type="EC" id="2.7.7.24"/>
    </reaction>
</comment>
<evidence type="ECO:0000256" key="6">
    <source>
        <dbReference type="ARBA" id="ARBA00022695"/>
    </source>
</evidence>
<dbReference type="SUPFAM" id="SSF53448">
    <property type="entry name" value="Nucleotide-diphospho-sugar transferases"/>
    <property type="match status" value="1"/>
</dbReference>
<keyword evidence="13" id="KW-1185">Reference proteome</keyword>
<sequence length="293" mass="31889">MKGIVLAGGSGSRLSPLTKSTSKHLLPVYDKPMVHYPLATLMEMGVREILLVSTPRDLPRYRLLLGDGHQLGIDISYAEQPEPSGLAEAFTLGSDFVGADSVALVLGDNLFHGQDLPRLLRESAEGLDGCVLFGRRVPDPHRYGVAEVGPEGSLRSIEEKPGRPRSDLAVTGLYLYDNDVLDIAAEVKPSDRGELEITDVNLAYLEQGRARLVNLGPDVLWMDAGTEESLLEAALRVRDTARRDGVRVACLEEIALREGYIDADDCLALAEELGQSPYAEYVVRAAVGARVRR</sequence>
<dbReference type="InterPro" id="IPR005835">
    <property type="entry name" value="NTP_transferase_dom"/>
</dbReference>
<name>A0A1V3BYZ7_9ACTN</name>
<dbReference type="PANTHER" id="PTHR43532">
    <property type="entry name" value="GLUCOSE-1-PHOSPHATE THYMIDYLYLTRANSFERASE"/>
    <property type="match status" value="1"/>
</dbReference>
<dbReference type="RefSeq" id="WP_077689732.1">
    <property type="nucleotide sequence ID" value="NZ_MCOK01000001.1"/>
</dbReference>
<accession>A0A1V3BYZ7</accession>
<keyword evidence="8 10" id="KW-0460">Magnesium</keyword>
<evidence type="ECO:0000256" key="9">
    <source>
        <dbReference type="ARBA" id="ARBA00049336"/>
    </source>
</evidence>
<dbReference type="Proteomes" id="UP000189004">
    <property type="component" value="Unassembled WGS sequence"/>
</dbReference>
<evidence type="ECO:0000256" key="10">
    <source>
        <dbReference type="RuleBase" id="RU003706"/>
    </source>
</evidence>
<dbReference type="AlphaFoldDB" id="A0A1V3BYZ7"/>
<comment type="cofactor">
    <cofactor evidence="1">
        <name>Mg(2+)</name>
        <dbReference type="ChEBI" id="CHEBI:18420"/>
    </cofactor>
</comment>
<reference evidence="13" key="1">
    <citation type="submission" date="2016-08" db="EMBL/GenBank/DDBJ databases">
        <authorList>
            <person name="Tokovenko B."/>
            <person name="Kalinowski J."/>
        </authorList>
    </citation>
    <scope>NUCLEOTIDE SEQUENCE [LARGE SCALE GENOMIC DNA]</scope>
    <source>
        <strain evidence="13">UTMC102</strain>
    </source>
</reference>
<dbReference type="STRING" id="501010.NOSIN_05670"/>
<keyword evidence="5 10" id="KW-0808">Transferase</keyword>
<evidence type="ECO:0000313" key="12">
    <source>
        <dbReference type="EMBL" id="OOC53360.1"/>
    </source>
</evidence>
<organism evidence="12 13">
    <name type="scientific">Nocardiopsis sinuspersici</name>
    <dbReference type="NCBI Taxonomy" id="501010"/>
    <lineage>
        <taxon>Bacteria</taxon>
        <taxon>Bacillati</taxon>
        <taxon>Actinomycetota</taxon>
        <taxon>Actinomycetes</taxon>
        <taxon>Streptosporangiales</taxon>
        <taxon>Nocardiopsidaceae</taxon>
        <taxon>Nocardiopsis</taxon>
    </lineage>
</organism>
<dbReference type="GO" id="GO:0046872">
    <property type="term" value="F:metal ion binding"/>
    <property type="evidence" value="ECO:0007669"/>
    <property type="project" value="UniProtKB-KW"/>
</dbReference>
<feature type="domain" description="Nucleotidyl transferase" evidence="11">
    <location>
        <begin position="2"/>
        <end position="238"/>
    </location>
</feature>
<keyword evidence="7 10" id="KW-0479">Metal-binding</keyword>
<evidence type="ECO:0000256" key="7">
    <source>
        <dbReference type="ARBA" id="ARBA00022723"/>
    </source>
</evidence>
<comment type="caution">
    <text evidence="12">The sequence shown here is derived from an EMBL/GenBank/DDBJ whole genome shotgun (WGS) entry which is preliminary data.</text>
</comment>
<comment type="function">
    <text evidence="10">Catalyzes the formation of dTDP-glucose, from dTTP and glucose 1-phosphate, as well as its pyrophosphorolysis.</text>
</comment>
<gene>
    <name evidence="12" type="ORF">NOSIN_05670</name>
</gene>
<proteinExistence type="inferred from homology"/>
<evidence type="ECO:0000256" key="8">
    <source>
        <dbReference type="ARBA" id="ARBA00022842"/>
    </source>
</evidence>
<dbReference type="Pfam" id="PF00483">
    <property type="entry name" value="NTP_transferase"/>
    <property type="match status" value="1"/>
</dbReference>
<evidence type="ECO:0000313" key="13">
    <source>
        <dbReference type="Proteomes" id="UP000189004"/>
    </source>
</evidence>
<dbReference type="GO" id="GO:0008879">
    <property type="term" value="F:glucose-1-phosphate thymidylyltransferase activity"/>
    <property type="evidence" value="ECO:0007669"/>
    <property type="project" value="UniProtKB-EC"/>
</dbReference>
<comment type="similarity">
    <text evidence="2 10">Belongs to the glucose-1-phosphate thymidylyltransferase family.</text>
</comment>
<dbReference type="InterPro" id="IPR005907">
    <property type="entry name" value="G1P_thy_trans_s"/>
</dbReference>
<dbReference type="NCBIfam" id="TIGR01207">
    <property type="entry name" value="rmlA"/>
    <property type="match status" value="1"/>
</dbReference>
<evidence type="ECO:0000256" key="4">
    <source>
        <dbReference type="ARBA" id="ARBA00017654"/>
    </source>
</evidence>
<protein>
    <recommendedName>
        <fullName evidence="4 10">Glucose-1-phosphate thymidylyltransferase</fullName>
        <ecNumber evidence="3 10">2.7.7.24</ecNumber>
    </recommendedName>
</protein>
<keyword evidence="6 10" id="KW-0548">Nucleotidyltransferase</keyword>
<evidence type="ECO:0000256" key="5">
    <source>
        <dbReference type="ARBA" id="ARBA00022679"/>
    </source>
</evidence>
<dbReference type="EC" id="2.7.7.24" evidence="3 10"/>
<evidence type="ECO:0000256" key="2">
    <source>
        <dbReference type="ARBA" id="ARBA00010480"/>
    </source>
</evidence>
<dbReference type="OrthoDB" id="9801810at2"/>
<evidence type="ECO:0000256" key="1">
    <source>
        <dbReference type="ARBA" id="ARBA00001946"/>
    </source>
</evidence>